<dbReference type="Pfam" id="PF17242">
    <property type="entry name" value="DUF5315"/>
    <property type="match status" value="1"/>
</dbReference>
<protein>
    <submittedName>
        <fullName evidence="2">CIC11C00000002940</fullName>
    </submittedName>
</protein>
<evidence type="ECO:0000313" key="3">
    <source>
        <dbReference type="Proteomes" id="UP000182259"/>
    </source>
</evidence>
<dbReference type="AlphaFoldDB" id="A0A1L0BTS4"/>
<feature type="region of interest" description="Disordered" evidence="1">
    <location>
        <begin position="1"/>
        <end position="35"/>
    </location>
</feature>
<name>A0A1L0BTS4_9ASCO</name>
<reference evidence="2 3" key="1">
    <citation type="submission" date="2016-10" db="EMBL/GenBank/DDBJ databases">
        <authorList>
            <person name="de Groot N.N."/>
        </authorList>
    </citation>
    <scope>NUCLEOTIDE SEQUENCE [LARGE SCALE GENOMIC DNA]</scope>
    <source>
        <strain evidence="2 3">PYCC 4715</strain>
    </source>
</reference>
<organism evidence="2 3">
    <name type="scientific">Sungouiella intermedia</name>
    <dbReference type="NCBI Taxonomy" id="45354"/>
    <lineage>
        <taxon>Eukaryota</taxon>
        <taxon>Fungi</taxon>
        <taxon>Dikarya</taxon>
        <taxon>Ascomycota</taxon>
        <taxon>Saccharomycotina</taxon>
        <taxon>Pichiomycetes</taxon>
        <taxon>Metschnikowiaceae</taxon>
        <taxon>Sungouiella</taxon>
    </lineage>
</organism>
<feature type="compositionally biased region" description="Polar residues" evidence="1">
    <location>
        <begin position="24"/>
        <end position="34"/>
    </location>
</feature>
<proteinExistence type="predicted"/>
<dbReference type="EMBL" id="LT635767">
    <property type="protein sequence ID" value="SGZ54759.1"/>
    <property type="molecule type" value="Genomic_DNA"/>
</dbReference>
<evidence type="ECO:0000313" key="2">
    <source>
        <dbReference type="EMBL" id="SGZ54759.1"/>
    </source>
</evidence>
<sequence length="203" mass="23224">MSSYANFQPSTSSMASKPRGRISRTATQNTDTGSGFTGIDAQSILTLDQLSTAKASVTMLDKLWTQIDVLDDVKTMADEVKARGSFFSENFTGQLMLLKESQQRLLEVMAKHTERSDLSREQRRNGARETIETGEFSAEAVQKESEETKKRMHEFFFGQSKDDDNPQRRDMEELSEYVGDVRQHMKDVGEQMKKFDEEIKKIW</sequence>
<dbReference type="Proteomes" id="UP000182259">
    <property type="component" value="Chromosome IV"/>
</dbReference>
<gene>
    <name evidence="2" type="ORF">SAMEA4029009_CIC11G00000002940</name>
</gene>
<evidence type="ECO:0000256" key="1">
    <source>
        <dbReference type="SAM" id="MobiDB-lite"/>
    </source>
</evidence>
<accession>A0A1L0BTS4</accession>
<feature type="compositionally biased region" description="Polar residues" evidence="1">
    <location>
        <begin position="1"/>
        <end position="15"/>
    </location>
</feature>